<evidence type="ECO:0000313" key="2">
    <source>
        <dbReference type="EMBL" id="GMA27384.1"/>
    </source>
</evidence>
<evidence type="ECO:0000313" key="3">
    <source>
        <dbReference type="Proteomes" id="UP001157160"/>
    </source>
</evidence>
<keyword evidence="3" id="KW-1185">Reference proteome</keyword>
<reference evidence="2 3" key="1">
    <citation type="journal article" date="2014" name="Int. J. Syst. Evol. Microbiol.">
        <title>Complete genome sequence of Corynebacterium casei LMG S-19264T (=DSM 44701T), isolated from a smear-ripened cheese.</title>
        <authorList>
            <consortium name="US DOE Joint Genome Institute (JGI-PGF)"/>
            <person name="Walter F."/>
            <person name="Albersmeier A."/>
            <person name="Kalinowski J."/>
            <person name="Ruckert C."/>
        </authorList>
    </citation>
    <scope>NUCLEOTIDE SEQUENCE [LARGE SCALE GENOMIC DNA]</scope>
    <source>
        <strain evidence="2 3">NBRC 112289</strain>
    </source>
</reference>
<sequence length="101" mass="11134">MLHRNPRCYTPAMPTTRPRHTLTETDELAAALRVAGEHWPAQRDDRAALLRALVARGAESLEREDRLQRDEREQRVRGAAGAATGSFPAGAAAALHDEWPA</sequence>
<feature type="compositionally biased region" description="Low complexity" evidence="1">
    <location>
        <begin position="78"/>
        <end position="94"/>
    </location>
</feature>
<evidence type="ECO:0000256" key="1">
    <source>
        <dbReference type="SAM" id="MobiDB-lite"/>
    </source>
</evidence>
<dbReference type="AlphaFoldDB" id="A0AA37UAV3"/>
<proteinExistence type="predicted"/>
<organism evidence="2 3">
    <name type="scientific">Arenivirga flava</name>
    <dbReference type="NCBI Taxonomy" id="1930060"/>
    <lineage>
        <taxon>Bacteria</taxon>
        <taxon>Bacillati</taxon>
        <taxon>Actinomycetota</taxon>
        <taxon>Actinomycetes</taxon>
        <taxon>Micrococcales</taxon>
        <taxon>Microbacteriaceae</taxon>
        <taxon>Arenivirga</taxon>
    </lineage>
</organism>
<comment type="caution">
    <text evidence="2">The sequence shown here is derived from an EMBL/GenBank/DDBJ whole genome shotgun (WGS) entry which is preliminary data.</text>
</comment>
<accession>A0AA37UAV3</accession>
<feature type="compositionally biased region" description="Basic and acidic residues" evidence="1">
    <location>
        <begin position="59"/>
        <end position="76"/>
    </location>
</feature>
<feature type="region of interest" description="Disordered" evidence="1">
    <location>
        <begin position="59"/>
        <end position="101"/>
    </location>
</feature>
<dbReference type="Proteomes" id="UP001157160">
    <property type="component" value="Unassembled WGS sequence"/>
</dbReference>
<protein>
    <submittedName>
        <fullName evidence="2">Uncharacterized protein</fullName>
    </submittedName>
</protein>
<gene>
    <name evidence="2" type="ORF">GCM10025874_06370</name>
</gene>
<name>A0AA37UAV3_9MICO</name>
<dbReference type="EMBL" id="BSUL01000001">
    <property type="protein sequence ID" value="GMA27384.1"/>
    <property type="molecule type" value="Genomic_DNA"/>
</dbReference>